<reference evidence="9" key="1">
    <citation type="submission" date="2016-12" db="EMBL/GenBank/DDBJ databases">
        <authorList>
            <person name="Gaudriault S."/>
        </authorList>
    </citation>
    <scope>NUCLEOTIDE SEQUENCE [LARGE SCALE GENOMIC DNA]</scope>
    <source>
        <strain evidence="9">HGB1681 (deposited as PTA-6826 in the American Type Culture Collection)</strain>
    </source>
</reference>
<dbReference type="AlphaFoldDB" id="A0A1N6MZ71"/>
<dbReference type="InterPro" id="IPR051454">
    <property type="entry name" value="RNA/ubiquinone_mod_enzymes"/>
</dbReference>
<dbReference type="GO" id="GO:0005829">
    <property type="term" value="C:cytosol"/>
    <property type="evidence" value="ECO:0007669"/>
    <property type="project" value="TreeGrafter"/>
</dbReference>
<reference evidence="7 10" key="3">
    <citation type="journal article" date="2017" name="Nat. Microbiol.">
        <title>Natural product diversity associated with the nematode symbionts Photorhabdus and Xenorhabdus.</title>
        <authorList>
            <person name="Tobias N.J."/>
            <person name="Wolff H."/>
            <person name="Djahanschiri B."/>
            <person name="Grundmann F."/>
            <person name="Kronenwerth M."/>
            <person name="Shi Y.M."/>
            <person name="Simonyi S."/>
            <person name="Grun P."/>
            <person name="Shapiro-Ilan D."/>
            <person name="Pidot S.J."/>
            <person name="Stinear T.P."/>
            <person name="Ebersberger I."/>
            <person name="Bode H.B."/>
        </authorList>
    </citation>
    <scope>NUCLEOTIDE SEQUENCE [LARGE SCALE GENOMIC DNA]</scope>
    <source>
        <strain evidence="7 10">DSM 16336</strain>
    </source>
</reference>
<name>A0A1N6MZ71_9GAMM</name>
<dbReference type="Proteomes" id="UP000196435">
    <property type="component" value="Unassembled WGS sequence"/>
</dbReference>
<evidence type="ECO:0000256" key="1">
    <source>
        <dbReference type="ARBA" id="ARBA00022670"/>
    </source>
</evidence>
<evidence type="ECO:0000259" key="6">
    <source>
        <dbReference type="Pfam" id="PF16325"/>
    </source>
</evidence>
<dbReference type="PANTHER" id="PTHR30217">
    <property type="entry name" value="PEPTIDASE U32 FAMILY"/>
    <property type="match status" value="1"/>
</dbReference>
<dbReference type="Pfam" id="PF16325">
    <property type="entry name" value="Peptidase_U32_C"/>
    <property type="match status" value="1"/>
</dbReference>
<proteinExistence type="inferred from homology"/>
<evidence type="ECO:0000256" key="4">
    <source>
        <dbReference type="ARBA" id="ARBA00038374"/>
    </source>
</evidence>
<keyword evidence="3 8" id="KW-0378">Hydrolase</keyword>
<dbReference type="Gene3D" id="2.40.30.10">
    <property type="entry name" value="Translation factors"/>
    <property type="match status" value="1"/>
</dbReference>
<sequence length="468" mass="52641">MPIPELSTQELFTPELLSPAGSLKNMRYAFAYGADAIYAGQPRYSLRVRNNEFNHETLAQGIKEAHELGKRFYVVVNIAPHNAKLKTFIRDLKPVVEMGPDALIMSDPGLIMMVREAFPEMDIHLSVQANAVNWATVKFWKQMGLTRVILSRELSLEEIAEIRQQVPEMELEVFVHGALCMAYSGRCLLSGYINKRDPNQGTCTNACRWEYNVQEGKEDDTGNIVHTHDPIPVKNIEPTLGQGTPTDKVFMIEEAKRPGEYMSAFEDEHGTYIMNSKDLRAIEHVERLTGMGVHSLKIEGRTKSFYYCARTAQVYRRAIDDAVAGKPFDPTLMNTLEGLAHRGYTEGFLRRHTHDAYQTYEYGYSVSETQQFVGEFTGKRVDGLAEVTVKNKFLVGDSLEIMTPAGNINFVLASMTNKKNQAVEVAPGDGHTVYLPVPEEIELNYALLIRNLEMGNTRAPHANTALKK</sequence>
<evidence type="ECO:0000256" key="5">
    <source>
        <dbReference type="ARBA" id="ARBA00074531"/>
    </source>
</evidence>
<evidence type="ECO:0000256" key="2">
    <source>
        <dbReference type="ARBA" id="ARBA00022694"/>
    </source>
</evidence>
<organism evidence="8 9">
    <name type="scientific">Xenorhabdus innexi</name>
    <dbReference type="NCBI Taxonomy" id="290109"/>
    <lineage>
        <taxon>Bacteria</taxon>
        <taxon>Pseudomonadati</taxon>
        <taxon>Pseudomonadota</taxon>
        <taxon>Gammaproteobacteria</taxon>
        <taxon>Enterobacterales</taxon>
        <taxon>Morganellaceae</taxon>
        <taxon>Xenorhabdus</taxon>
    </lineage>
</organism>
<evidence type="ECO:0000313" key="10">
    <source>
        <dbReference type="Proteomes" id="UP000224871"/>
    </source>
</evidence>
<dbReference type="FunFam" id="2.40.30.10:FF:000039">
    <property type="entry name" value="U32 family peptidase"/>
    <property type="match status" value="1"/>
</dbReference>
<evidence type="ECO:0000313" key="7">
    <source>
        <dbReference type="EMBL" id="PHM30503.1"/>
    </source>
</evidence>
<dbReference type="InterPro" id="IPR032525">
    <property type="entry name" value="Peptidase_U32_C"/>
</dbReference>
<dbReference type="Pfam" id="PF01136">
    <property type="entry name" value="Peptidase_U32"/>
    <property type="match status" value="1"/>
</dbReference>
<keyword evidence="1 8" id="KW-0645">Protease</keyword>
<dbReference type="EMBL" id="FTLG01000194">
    <property type="protein sequence ID" value="SIP74074.1"/>
    <property type="molecule type" value="Genomic_DNA"/>
</dbReference>
<dbReference type="Proteomes" id="UP000224871">
    <property type="component" value="Unassembled WGS sequence"/>
</dbReference>
<evidence type="ECO:0000313" key="9">
    <source>
        <dbReference type="Proteomes" id="UP000196435"/>
    </source>
</evidence>
<dbReference type="GO" id="GO:0008233">
    <property type="term" value="F:peptidase activity"/>
    <property type="evidence" value="ECO:0007669"/>
    <property type="project" value="UniProtKB-KW"/>
</dbReference>
<dbReference type="PANTHER" id="PTHR30217:SF6">
    <property type="entry name" value="TRNA HYDROXYLATION PROTEIN P"/>
    <property type="match status" value="1"/>
</dbReference>
<protein>
    <recommendedName>
        <fullName evidence="5">tRNA hydroxylation protein P</fullName>
    </recommendedName>
</protein>
<dbReference type="NCBIfam" id="NF011996">
    <property type="entry name" value="PRK15452.1"/>
    <property type="match status" value="1"/>
</dbReference>
<accession>A0A1N6MZ71</accession>
<dbReference type="PROSITE" id="PS01276">
    <property type="entry name" value="PEPTIDASE_U32"/>
    <property type="match status" value="1"/>
</dbReference>
<feature type="domain" description="Peptidase family U32 C-terminal" evidence="6">
    <location>
        <begin position="369"/>
        <end position="450"/>
    </location>
</feature>
<dbReference type="GO" id="GO:0008033">
    <property type="term" value="P:tRNA processing"/>
    <property type="evidence" value="ECO:0007669"/>
    <property type="project" value="UniProtKB-KW"/>
</dbReference>
<reference evidence="8" key="2">
    <citation type="submission" date="2016-12" db="EMBL/GenBank/DDBJ databases">
        <authorList>
            <person name="Song W.-J."/>
            <person name="Kurnit D.M."/>
        </authorList>
    </citation>
    <scope>NUCLEOTIDE SEQUENCE [LARGE SCALE GENOMIC DNA]</scope>
    <source>
        <strain evidence="8">HGB1681</strain>
    </source>
</reference>
<dbReference type="GO" id="GO:0006508">
    <property type="term" value="P:proteolysis"/>
    <property type="evidence" value="ECO:0007669"/>
    <property type="project" value="UniProtKB-KW"/>
</dbReference>
<keyword evidence="2" id="KW-0819">tRNA processing</keyword>
<keyword evidence="10" id="KW-1185">Reference proteome</keyword>
<comment type="similarity">
    <text evidence="4">Belongs to the peptidase U32 family.</text>
</comment>
<dbReference type="InterPro" id="IPR001539">
    <property type="entry name" value="Peptidase_U32"/>
</dbReference>
<evidence type="ECO:0000256" key="3">
    <source>
        <dbReference type="ARBA" id="ARBA00022801"/>
    </source>
</evidence>
<dbReference type="EMBL" id="NIBU01000053">
    <property type="protein sequence ID" value="PHM30503.1"/>
    <property type="molecule type" value="Genomic_DNA"/>
</dbReference>
<gene>
    <name evidence="8" type="primary">yegQ</name>
    <name evidence="7" type="ORF">Xinn_03277</name>
    <name evidence="8" type="ORF">XIS1_510008</name>
</gene>
<evidence type="ECO:0000313" key="8">
    <source>
        <dbReference type="EMBL" id="SIP74074.1"/>
    </source>
</evidence>